<dbReference type="Pfam" id="PF23024">
    <property type="entry name" value="AMP-dom_DIP2-like"/>
    <property type="match status" value="1"/>
</dbReference>
<dbReference type="InterPro" id="IPR042099">
    <property type="entry name" value="ANL_N_sf"/>
</dbReference>
<dbReference type="InterPro" id="IPR020845">
    <property type="entry name" value="AMP-binding_CS"/>
</dbReference>
<dbReference type="InterPro" id="IPR040097">
    <property type="entry name" value="FAAL/FAAC"/>
</dbReference>
<accession>A0A3A8NWS3</accession>
<sequence>MRSPELLPNVSTLVELSRLRAEQRPDQLAYTFLVDGDTEEAHLTYGELDRRARAIGAALQARGARGERVLLLYPPGLEYVAAFVGCLYAGAVAVPAYPPDPMRLARTLPRLEAVIQDARARFALTTGFIQGFMESMGEQSAALSGLSWLATDAVEDGEASGWKDPGTAREGLAFLQYTSGSTGTPKGVMLSHGNLLANSLAIHQCFEHSDDSRGVIWLPPYHDMGLIGGVLQPLCGGFPVVLLSPLDFLKRPARWLEAISRYRATTSGGPNFAFDLCVRKTTPEQRAALDLSSWDVAFNGAEPVRAETLERFTRAFADSGFRKEAFYPCYGLAETTLIASGGRKAAPPVEQVYRQEALQQGRAEKVSPGDVSEQTDARTLVGSGASIPGQELIIVEPESRLPVPEGRLGEIWLRGPSVAGSYWERPEESEATFRARRADTGEGPYLRTGDLGFLSGTELFVAGRIKDLIILRGRNHYPQDLELTAESSHPAMRPGCSAAFSVDRGGEEKLVVVLEVDRKLLSEPAPAIDAVRRAIAQAHEVTADTVVLIPAGGLPKTSSGKVQRRACRTQFLANELEILAQEVLAETAGDASEAAGSAASEAPRLTRESLRAASETERAELLGTYLRQHLSRALSVPLSALEATRPLTALGLDSIHAVELKAALEEELEIHLPVALLLEGVHLEALTARALAELRHPSAAPPPLVAGARGDAPLSPGQERLLFLDQLAAGSAAYNIPAAVELEGRLDVAVLTRSLEAIVHRHEALRTRFPRVQGRRVQDILAPSEVPAGGPLSRPGAVVDLSGLPQERQASETERLTAEEARGPFDLERELPVRAKLLKLSEDRHRLLLTLHHVVSDGWSMGVVVRELGALYAAFAQGRPSPLPELPVQYADHAAWLRRRLEGGLLDEELAWWKERLTGAPPLLELPLDRARPERQHFEGARQPVSLSVALSEGLRQLGRAEGTTPFMSLLAGFLVLLHSRTGRADLVVGTDVASREHARTQNLIGLFVNQLVLRVGLEGNPTFRQVLGRVREVALGGQAHPHVPFDKLVEALRPPRDARYNPLFQVMFVLENAPLPALRLPGLKLRQLDIDDGGSPFDLSVLLAESEGRFQGVLRFATALFDASTIARLAEDYEATLAAAVARPDATLEELHAVLVERERQRQQERAQALQSSRKELFRGVRRRGGSES</sequence>
<dbReference type="Gene3D" id="3.30.300.30">
    <property type="match status" value="1"/>
</dbReference>
<organism evidence="9 10">
    <name type="scientific">Corallococcus llansteffanensis</name>
    <dbReference type="NCBI Taxonomy" id="2316731"/>
    <lineage>
        <taxon>Bacteria</taxon>
        <taxon>Pseudomonadati</taxon>
        <taxon>Myxococcota</taxon>
        <taxon>Myxococcia</taxon>
        <taxon>Myxococcales</taxon>
        <taxon>Cystobacterineae</taxon>
        <taxon>Myxococcaceae</taxon>
        <taxon>Corallococcus</taxon>
    </lineage>
</organism>
<dbReference type="GO" id="GO:0005886">
    <property type="term" value="C:plasma membrane"/>
    <property type="evidence" value="ECO:0007669"/>
    <property type="project" value="TreeGrafter"/>
</dbReference>
<dbReference type="GO" id="GO:0070566">
    <property type="term" value="F:adenylyltransferase activity"/>
    <property type="evidence" value="ECO:0007669"/>
    <property type="project" value="TreeGrafter"/>
</dbReference>
<dbReference type="PROSITE" id="PS50075">
    <property type="entry name" value="CARRIER"/>
    <property type="match status" value="1"/>
</dbReference>
<dbReference type="Proteomes" id="UP000272888">
    <property type="component" value="Unassembled WGS sequence"/>
</dbReference>
<dbReference type="CDD" id="cd19531">
    <property type="entry name" value="LCL_NRPS-like"/>
    <property type="match status" value="1"/>
</dbReference>
<dbReference type="GO" id="GO:0016874">
    <property type="term" value="F:ligase activity"/>
    <property type="evidence" value="ECO:0007669"/>
    <property type="project" value="UniProtKB-KW"/>
</dbReference>
<dbReference type="InterPro" id="IPR023213">
    <property type="entry name" value="CAT-like_dom_sf"/>
</dbReference>
<dbReference type="SUPFAM" id="SSF47336">
    <property type="entry name" value="ACP-like"/>
    <property type="match status" value="1"/>
</dbReference>
<dbReference type="GO" id="GO:0071766">
    <property type="term" value="P:Actinobacterium-type cell wall biogenesis"/>
    <property type="evidence" value="ECO:0007669"/>
    <property type="project" value="UniProtKB-ARBA"/>
</dbReference>
<name>A0A3A8NWS3_9BACT</name>
<comment type="caution">
    <text evidence="9">The sequence shown here is derived from an EMBL/GenBank/DDBJ whole genome shotgun (WGS) entry which is preliminary data.</text>
</comment>
<evidence type="ECO:0000256" key="4">
    <source>
        <dbReference type="ARBA" id="ARBA00022598"/>
    </source>
</evidence>
<evidence type="ECO:0000313" key="9">
    <source>
        <dbReference type="EMBL" id="RKH43924.1"/>
    </source>
</evidence>
<dbReference type="Pfam" id="PF00550">
    <property type="entry name" value="PP-binding"/>
    <property type="match status" value="1"/>
</dbReference>
<dbReference type="FunFam" id="3.30.559.10:FF:000012">
    <property type="entry name" value="Non-ribosomal peptide synthetase"/>
    <property type="match status" value="1"/>
</dbReference>
<dbReference type="SUPFAM" id="SSF56801">
    <property type="entry name" value="Acetyl-CoA synthetase-like"/>
    <property type="match status" value="1"/>
</dbReference>
<dbReference type="Gene3D" id="1.10.1200.10">
    <property type="entry name" value="ACP-like"/>
    <property type="match status" value="1"/>
</dbReference>
<proteinExistence type="inferred from homology"/>
<dbReference type="Gene3D" id="3.40.50.12780">
    <property type="entry name" value="N-terminal domain of ligase-like"/>
    <property type="match status" value="1"/>
</dbReference>
<comment type="similarity">
    <text evidence="1">Belongs to the ATP-dependent AMP-binding enzyme family.</text>
</comment>
<dbReference type="PANTHER" id="PTHR22754:SF32">
    <property type="entry name" value="DISCO-INTERACTING PROTEIN 2"/>
    <property type="match status" value="1"/>
</dbReference>
<dbReference type="InterPro" id="IPR020806">
    <property type="entry name" value="PKS_PP-bd"/>
</dbReference>
<feature type="compositionally biased region" description="Basic and acidic residues" evidence="7">
    <location>
        <begin position="1174"/>
        <end position="1190"/>
    </location>
</feature>
<evidence type="ECO:0000256" key="1">
    <source>
        <dbReference type="ARBA" id="ARBA00006432"/>
    </source>
</evidence>
<evidence type="ECO:0000256" key="2">
    <source>
        <dbReference type="ARBA" id="ARBA00022450"/>
    </source>
</evidence>
<dbReference type="InterPro" id="IPR025110">
    <property type="entry name" value="AMP-bd_C"/>
</dbReference>
<dbReference type="Pfam" id="PF00501">
    <property type="entry name" value="AMP-binding"/>
    <property type="match status" value="1"/>
</dbReference>
<protein>
    <submittedName>
        <fullName evidence="9">AMP-dependent synthetase</fullName>
    </submittedName>
</protein>
<dbReference type="SUPFAM" id="SSF52777">
    <property type="entry name" value="CoA-dependent acyltransferases"/>
    <property type="match status" value="2"/>
</dbReference>
<dbReference type="SMART" id="SM00823">
    <property type="entry name" value="PKS_PP"/>
    <property type="match status" value="1"/>
</dbReference>
<keyword evidence="3" id="KW-0597">Phosphoprotein</keyword>
<feature type="domain" description="Carrier" evidence="8">
    <location>
        <begin position="617"/>
        <end position="694"/>
    </location>
</feature>
<dbReference type="GO" id="GO:0031177">
    <property type="term" value="F:phosphopantetheine binding"/>
    <property type="evidence" value="ECO:0007669"/>
    <property type="project" value="InterPro"/>
</dbReference>
<keyword evidence="4" id="KW-0436">Ligase</keyword>
<dbReference type="InterPro" id="IPR001242">
    <property type="entry name" value="Condensation_dom"/>
</dbReference>
<dbReference type="PANTHER" id="PTHR22754">
    <property type="entry name" value="DISCO-INTERACTING PROTEIN 2 DIP2 -RELATED"/>
    <property type="match status" value="1"/>
</dbReference>
<reference evidence="10" key="1">
    <citation type="submission" date="2018-09" db="EMBL/GenBank/DDBJ databases">
        <authorList>
            <person name="Livingstone P.G."/>
            <person name="Whitworth D.E."/>
        </authorList>
    </citation>
    <scope>NUCLEOTIDE SEQUENCE [LARGE SCALE GENOMIC DNA]</scope>
    <source>
        <strain evidence="10">CA051B</strain>
    </source>
</reference>
<dbReference type="Pfam" id="PF00668">
    <property type="entry name" value="Condensation"/>
    <property type="match status" value="1"/>
</dbReference>
<evidence type="ECO:0000256" key="6">
    <source>
        <dbReference type="ARBA" id="ARBA00023098"/>
    </source>
</evidence>
<dbReference type="EMBL" id="RAWB01000622">
    <property type="protein sequence ID" value="RKH43924.1"/>
    <property type="molecule type" value="Genomic_DNA"/>
</dbReference>
<evidence type="ECO:0000256" key="7">
    <source>
        <dbReference type="SAM" id="MobiDB-lite"/>
    </source>
</evidence>
<dbReference type="PROSITE" id="PS00455">
    <property type="entry name" value="AMP_BINDING"/>
    <property type="match status" value="1"/>
</dbReference>
<dbReference type="InterPro" id="IPR045851">
    <property type="entry name" value="AMP-bd_C_sf"/>
</dbReference>
<keyword evidence="5" id="KW-0276">Fatty acid metabolism</keyword>
<keyword evidence="10" id="KW-1185">Reference proteome</keyword>
<keyword evidence="6" id="KW-0443">Lipid metabolism</keyword>
<dbReference type="CDD" id="cd05931">
    <property type="entry name" value="FAAL"/>
    <property type="match status" value="1"/>
</dbReference>
<evidence type="ECO:0000256" key="5">
    <source>
        <dbReference type="ARBA" id="ARBA00022832"/>
    </source>
</evidence>
<dbReference type="InterPro" id="IPR000873">
    <property type="entry name" value="AMP-dep_synth/lig_dom"/>
</dbReference>
<dbReference type="GO" id="GO:0006633">
    <property type="term" value="P:fatty acid biosynthetic process"/>
    <property type="evidence" value="ECO:0007669"/>
    <property type="project" value="TreeGrafter"/>
</dbReference>
<dbReference type="Gene3D" id="3.30.559.30">
    <property type="entry name" value="Nonribosomal peptide synthetase, condensation domain"/>
    <property type="match status" value="1"/>
</dbReference>
<dbReference type="Gene3D" id="3.30.559.10">
    <property type="entry name" value="Chloramphenicol acetyltransferase-like domain"/>
    <property type="match status" value="1"/>
</dbReference>
<dbReference type="InterPro" id="IPR009081">
    <property type="entry name" value="PP-bd_ACP"/>
</dbReference>
<evidence type="ECO:0000259" key="8">
    <source>
        <dbReference type="PROSITE" id="PS50075"/>
    </source>
</evidence>
<dbReference type="InterPro" id="IPR036736">
    <property type="entry name" value="ACP-like_sf"/>
</dbReference>
<evidence type="ECO:0000313" key="10">
    <source>
        <dbReference type="Proteomes" id="UP000272888"/>
    </source>
</evidence>
<dbReference type="FunFam" id="3.40.50.12780:FF:000013">
    <property type="entry name" value="Long-chain-fatty-acid--AMP ligase FadD32"/>
    <property type="match status" value="1"/>
</dbReference>
<dbReference type="AlphaFoldDB" id="A0A3A8NWS3"/>
<evidence type="ECO:0000256" key="3">
    <source>
        <dbReference type="ARBA" id="ARBA00022553"/>
    </source>
</evidence>
<gene>
    <name evidence="9" type="ORF">D7V93_36655</name>
</gene>
<feature type="region of interest" description="Disordered" evidence="7">
    <location>
        <begin position="1166"/>
        <end position="1190"/>
    </location>
</feature>
<keyword evidence="2" id="KW-0596">Phosphopantetheine</keyword>